<gene>
    <name evidence="1" type="ORF">BN1044_02373</name>
</gene>
<dbReference type="Proteomes" id="UP000094844">
    <property type="component" value="Unassembled WGS sequence"/>
</dbReference>
<evidence type="ECO:0008006" key="3">
    <source>
        <dbReference type="Google" id="ProtNLM"/>
    </source>
</evidence>
<proteinExistence type="predicted"/>
<evidence type="ECO:0000313" key="1">
    <source>
        <dbReference type="EMBL" id="SCM52886.1"/>
    </source>
</evidence>
<reference evidence="1 2" key="1">
    <citation type="submission" date="2016-09" db="EMBL/GenBank/DDBJ databases">
        <authorList>
            <person name="Capua I."/>
            <person name="De Benedictis P."/>
            <person name="Joannis T."/>
            <person name="Lombin L.H."/>
            <person name="Cattoli G."/>
        </authorList>
    </citation>
    <scope>NUCLEOTIDE SEQUENCE [LARGE SCALE GENOMIC DNA]</scope>
    <source>
        <strain evidence="1 2">GB001</strain>
    </source>
</reference>
<name>A0A1C6Z193_HAFAL</name>
<dbReference type="AlphaFoldDB" id="A0A1C6Z193"/>
<protein>
    <recommendedName>
        <fullName evidence="3">Lipoprotein</fullName>
    </recommendedName>
</protein>
<evidence type="ECO:0000313" key="2">
    <source>
        <dbReference type="Proteomes" id="UP000094844"/>
    </source>
</evidence>
<organism evidence="1 2">
    <name type="scientific">Hafnia alvei</name>
    <dbReference type="NCBI Taxonomy" id="569"/>
    <lineage>
        <taxon>Bacteria</taxon>
        <taxon>Pseudomonadati</taxon>
        <taxon>Pseudomonadota</taxon>
        <taxon>Gammaproteobacteria</taxon>
        <taxon>Enterobacterales</taxon>
        <taxon>Hafniaceae</taxon>
        <taxon>Hafnia</taxon>
    </lineage>
</organism>
<accession>A0A1C6Z193</accession>
<dbReference type="PROSITE" id="PS51257">
    <property type="entry name" value="PROKAR_LIPOPROTEIN"/>
    <property type="match status" value="1"/>
</dbReference>
<dbReference type="EMBL" id="FMIQ01000044">
    <property type="protein sequence ID" value="SCM52886.1"/>
    <property type="molecule type" value="Genomic_DNA"/>
</dbReference>
<dbReference type="RefSeq" id="WP_072308883.1">
    <property type="nucleotide sequence ID" value="NZ_FMIQ01000044.1"/>
</dbReference>
<sequence>MPKKIIFSVALITTFLFGCDMHQKADASTVTSTSFSINVLPVIINAVVNEIPEIKSERRDAVLNGICRVAYGEIKPAALRDDINQAGLTQKISGSADALTKLIQSEDVKSYQTACAAYMITSIEAIPDVNQYVSQRKDKKGQPVIEVNEEAVINLMPFRLGVARATAELYGKLAADLPDKKPLSVDIYNQKIHRLFAQSAAAFLYAVRKYNQEEMNHHYQLLLLQKDKFKFKSSTGYLMDVGFEGVSLYLYGTPWLANGYIMGVTQSIDMTLK</sequence>